<name>A0ABW0C5K2_9FLAO</name>
<dbReference type="SUPFAM" id="SSF56281">
    <property type="entry name" value="Metallo-hydrolase/oxidoreductase"/>
    <property type="match status" value="1"/>
</dbReference>
<proteinExistence type="predicted"/>
<accession>A0ABW0C5K2</accession>
<evidence type="ECO:0000313" key="1">
    <source>
        <dbReference type="EMBL" id="MFC5194981.1"/>
    </source>
</evidence>
<dbReference type="InterPro" id="IPR036866">
    <property type="entry name" value="RibonucZ/Hydroxyglut_hydro"/>
</dbReference>
<dbReference type="PROSITE" id="PS51257">
    <property type="entry name" value="PROKAR_LIPOPROTEIN"/>
    <property type="match status" value="1"/>
</dbReference>
<comment type="caution">
    <text evidence="1">The sequence shown here is derived from an EMBL/GenBank/DDBJ whole genome shotgun (WGS) entry which is preliminary data.</text>
</comment>
<gene>
    <name evidence="1" type="ORF">ACFPH8_06535</name>
</gene>
<dbReference type="Gene3D" id="3.60.15.10">
    <property type="entry name" value="Ribonuclease Z/Hydroxyacylglutathione hydrolase-like"/>
    <property type="match status" value="1"/>
</dbReference>
<dbReference type="PANTHER" id="PTHR43546:SF3">
    <property type="entry name" value="UPF0173 METAL-DEPENDENT HYDROLASE MJ1163"/>
    <property type="match status" value="1"/>
</dbReference>
<evidence type="ECO:0000313" key="2">
    <source>
        <dbReference type="Proteomes" id="UP001596162"/>
    </source>
</evidence>
<sequence>MKTKYLSIFFLTILFYACKSDKEQSAPILNETEIKTETMVKVPSKTDTPNYYVESDIKITPIEHASMVITFHDTSIYVDPVGEVVRYADFKSPSFILITDLHGDHLDIKTLEAINTTNTIIIGPQAVKDKLPESLLANFTVLENGQKKDDFLNKTAMYIEAIPMYNLREEALKFHPKGRGNGYILTINKTRIYISGDTEDIPEMRNLKNIDIALVCMNLPYTMPIEAAADAVLAFQPKTVLPYHYRGKEGFSNVESFKKRINDQNKSIEVIQLDWYK</sequence>
<dbReference type="Proteomes" id="UP001596162">
    <property type="component" value="Unassembled WGS sequence"/>
</dbReference>
<dbReference type="RefSeq" id="WP_376859487.1">
    <property type="nucleotide sequence ID" value="NZ_JBHSLA010000002.1"/>
</dbReference>
<keyword evidence="2" id="KW-1185">Reference proteome</keyword>
<organism evidence="1 2">
    <name type="scientific">Bizionia hallyeonensis</name>
    <dbReference type="NCBI Taxonomy" id="1123757"/>
    <lineage>
        <taxon>Bacteria</taxon>
        <taxon>Pseudomonadati</taxon>
        <taxon>Bacteroidota</taxon>
        <taxon>Flavobacteriia</taxon>
        <taxon>Flavobacteriales</taxon>
        <taxon>Flavobacteriaceae</taxon>
        <taxon>Bizionia</taxon>
    </lineage>
</organism>
<dbReference type="InterPro" id="IPR050114">
    <property type="entry name" value="UPF0173_UPF0282_UlaG_hydrolase"/>
</dbReference>
<dbReference type="EMBL" id="JBHSLA010000002">
    <property type="protein sequence ID" value="MFC5194981.1"/>
    <property type="molecule type" value="Genomic_DNA"/>
</dbReference>
<protein>
    <submittedName>
        <fullName evidence="1">MBL fold metallo-hydrolase</fullName>
    </submittedName>
</protein>
<reference evidence="2" key="1">
    <citation type="journal article" date="2019" name="Int. J. Syst. Evol. Microbiol.">
        <title>The Global Catalogue of Microorganisms (GCM) 10K type strain sequencing project: providing services to taxonomists for standard genome sequencing and annotation.</title>
        <authorList>
            <consortium name="The Broad Institute Genomics Platform"/>
            <consortium name="The Broad Institute Genome Sequencing Center for Infectious Disease"/>
            <person name="Wu L."/>
            <person name="Ma J."/>
        </authorList>
    </citation>
    <scope>NUCLEOTIDE SEQUENCE [LARGE SCALE GENOMIC DNA]</scope>
    <source>
        <strain evidence="2">JCM 17978</strain>
    </source>
</reference>
<dbReference type="Pfam" id="PF13483">
    <property type="entry name" value="Lactamase_B_3"/>
    <property type="match status" value="1"/>
</dbReference>
<dbReference type="PANTHER" id="PTHR43546">
    <property type="entry name" value="UPF0173 METAL-DEPENDENT HYDROLASE MJ1163-RELATED"/>
    <property type="match status" value="1"/>
</dbReference>